<evidence type="ECO:0000259" key="2">
    <source>
        <dbReference type="Pfam" id="PF15533"/>
    </source>
</evidence>
<comment type="caution">
    <text evidence="3">The sequence shown here is derived from an EMBL/GenBank/DDBJ whole genome shotgun (WGS) entry which is preliminary data.</text>
</comment>
<reference evidence="3 4" key="1">
    <citation type="submission" date="2019-09" db="EMBL/GenBank/DDBJ databases">
        <title>Biological control of the noxious weed angled onion (Allium triquetrum) thwarted by endophytic bacteria in Victoria, Australia.</title>
        <authorList>
            <person name="Tehranchian P."/>
            <person name="Adair R.J."/>
            <person name="Van T.H."/>
            <person name="Morrison P.D."/>
            <person name="Williams H."/>
            <person name="Lawrie A.C."/>
        </authorList>
    </citation>
    <scope>NUCLEOTIDE SEQUENCE [LARGE SCALE GENOMIC DNA]</scope>
    <source>
        <strain evidence="3 4">RPTAtOch1</strain>
    </source>
</reference>
<dbReference type="RefSeq" id="WP_151095186.1">
    <property type="nucleotide sequence ID" value="NZ_JBLZNM010000021.1"/>
</dbReference>
<dbReference type="AlphaFoldDB" id="A0A5N1JNE1"/>
<dbReference type="EMBL" id="VYXQ01000024">
    <property type="protein sequence ID" value="KAA9361511.1"/>
    <property type="molecule type" value="Genomic_DNA"/>
</dbReference>
<evidence type="ECO:0000313" key="3">
    <source>
        <dbReference type="EMBL" id="KAA9361511.1"/>
    </source>
</evidence>
<dbReference type="Proteomes" id="UP000327108">
    <property type="component" value="Unassembled WGS sequence"/>
</dbReference>
<proteinExistence type="predicted"/>
<evidence type="ECO:0000256" key="1">
    <source>
        <dbReference type="SAM" id="MobiDB-lite"/>
    </source>
</evidence>
<gene>
    <name evidence="3" type="ORF">F3W84_19905</name>
</gene>
<accession>A0A5N1JNE1</accession>
<feature type="domain" description="Bacterial toxin 33" evidence="2">
    <location>
        <begin position="8"/>
        <end position="59"/>
    </location>
</feature>
<dbReference type="Pfam" id="PF15533">
    <property type="entry name" value="Ntox33"/>
    <property type="match status" value="1"/>
</dbReference>
<feature type="region of interest" description="Disordered" evidence="1">
    <location>
        <begin position="43"/>
        <end position="62"/>
    </location>
</feature>
<keyword evidence="4" id="KW-1185">Reference proteome</keyword>
<sequence length="62" mass="6741">MSSKQLEKAAKENGYKDAHALKEDYGLNSKSDIFVDKDGNLYAGPRQGSGTPQRIGIRIDGT</sequence>
<name>A0A5N1JNE1_9HYPH</name>
<organism evidence="3 4">
    <name type="scientific">Ochrobactrum quorumnocens</name>
    <dbReference type="NCBI Taxonomy" id="271865"/>
    <lineage>
        <taxon>Bacteria</taxon>
        <taxon>Pseudomonadati</taxon>
        <taxon>Pseudomonadota</taxon>
        <taxon>Alphaproteobacteria</taxon>
        <taxon>Hyphomicrobiales</taxon>
        <taxon>Brucellaceae</taxon>
        <taxon>Brucella/Ochrobactrum group</taxon>
        <taxon>Ochrobactrum</taxon>
    </lineage>
</organism>
<evidence type="ECO:0000313" key="4">
    <source>
        <dbReference type="Proteomes" id="UP000327108"/>
    </source>
</evidence>
<dbReference type="InterPro" id="IPR029110">
    <property type="entry name" value="Ntox33"/>
</dbReference>
<protein>
    <recommendedName>
        <fullName evidence="2">Bacterial toxin 33 domain-containing protein</fullName>
    </recommendedName>
</protein>